<feature type="domain" description="Glycosyl hydrolase family 30 TIM-barrel" evidence="7">
    <location>
        <begin position="75"/>
        <end position="373"/>
    </location>
</feature>
<dbReference type="Gene3D" id="3.20.20.80">
    <property type="entry name" value="Glycosidases"/>
    <property type="match status" value="1"/>
</dbReference>
<accession>A0A5C2SLE1</accession>
<dbReference type="Proteomes" id="UP000313359">
    <property type="component" value="Unassembled WGS sequence"/>
</dbReference>
<gene>
    <name evidence="8" type="ORF">L227DRAFT_498834</name>
</gene>
<protein>
    <submittedName>
        <fullName evidence="8">Glycoside hydrolase</fullName>
    </submittedName>
</protein>
<evidence type="ECO:0000256" key="1">
    <source>
        <dbReference type="ARBA" id="ARBA00005382"/>
    </source>
</evidence>
<evidence type="ECO:0000256" key="6">
    <source>
        <dbReference type="SAM" id="SignalP"/>
    </source>
</evidence>
<evidence type="ECO:0000256" key="5">
    <source>
        <dbReference type="SAM" id="MobiDB-lite"/>
    </source>
</evidence>
<dbReference type="GO" id="GO:0004348">
    <property type="term" value="F:glucosylceramidase activity"/>
    <property type="evidence" value="ECO:0007669"/>
    <property type="project" value="InterPro"/>
</dbReference>
<dbReference type="Pfam" id="PF02055">
    <property type="entry name" value="Glyco_hydro_30"/>
    <property type="match status" value="1"/>
</dbReference>
<proteinExistence type="inferred from homology"/>
<dbReference type="InterPro" id="IPR013780">
    <property type="entry name" value="Glyco_hydro_b"/>
</dbReference>
<keyword evidence="3 4" id="KW-0378">Hydrolase</keyword>
<evidence type="ECO:0000256" key="2">
    <source>
        <dbReference type="ARBA" id="ARBA00022729"/>
    </source>
</evidence>
<feature type="chain" id="PRO_5023109346" evidence="6">
    <location>
        <begin position="24"/>
        <end position="547"/>
    </location>
</feature>
<dbReference type="GO" id="GO:0016020">
    <property type="term" value="C:membrane"/>
    <property type="evidence" value="ECO:0007669"/>
    <property type="project" value="GOC"/>
</dbReference>
<dbReference type="InterPro" id="IPR017853">
    <property type="entry name" value="GH"/>
</dbReference>
<organism evidence="8 9">
    <name type="scientific">Lentinus tigrinus ALCF2SS1-6</name>
    <dbReference type="NCBI Taxonomy" id="1328759"/>
    <lineage>
        <taxon>Eukaryota</taxon>
        <taxon>Fungi</taxon>
        <taxon>Dikarya</taxon>
        <taxon>Basidiomycota</taxon>
        <taxon>Agaricomycotina</taxon>
        <taxon>Agaricomycetes</taxon>
        <taxon>Polyporales</taxon>
        <taxon>Polyporaceae</taxon>
        <taxon>Lentinus</taxon>
    </lineage>
</organism>
<sequence>MVRLAVLAASAAALTAAPVVVVAQQIFDVWSTTWDRTKLFTYTNLSPNPINFVSPGSTGAADISIDDTTVLQSMAGYGATLTDTSAQLLNTLKGQNSGNYNSILNSLFNPTDSSTGTAGLSYLRVPLGASDFSSSVYSFDDVSGDTSLNNFNIDNAPPYLFSVLKDIQAINPYLKVHLLPWSPPGWMKDSGTMKGGSFDSSYSTVYAKYLLKALQGFKNKGVTAYAIGIQNEPENNDSTYPTCLISADQEAQIGKTLRSLMDSNGFSSTRLIGYDHNWIDAGAYPVTLMNDASSSFAGVAFHCYQGSVSQQDSFHSAYPNKEIYFTECSGVYGTDWWTDIKWYMDNIFVGAAEHYASSGMMWTLALDGNGNPKLPGTDSCGTPCRPVVTINSDGSYSYNQEFYVMAQASKAILPKDTNGPFGKRIGVSVSGESAWALRVTAFVTARTNSADWLRYSLVVLNWCVNLDDSTNGSWDPTSVTATIEFRGQQATYTFPVGVTTLTWYAANQGHSRRDDELRFTEPSGNSSFVPAEKESEEPKLFRFRRHV</sequence>
<name>A0A5C2SLE1_9APHY</name>
<evidence type="ECO:0000256" key="4">
    <source>
        <dbReference type="RuleBase" id="RU361188"/>
    </source>
</evidence>
<dbReference type="STRING" id="1328759.A0A5C2SLE1"/>
<comment type="similarity">
    <text evidence="1 4">Belongs to the glycosyl hydrolase 30 family.</text>
</comment>
<feature type="signal peptide" evidence="6">
    <location>
        <begin position="1"/>
        <end position="23"/>
    </location>
</feature>
<dbReference type="PANTHER" id="PTHR11069">
    <property type="entry name" value="GLUCOSYLCERAMIDASE"/>
    <property type="match status" value="1"/>
</dbReference>
<evidence type="ECO:0000313" key="9">
    <source>
        <dbReference type="Proteomes" id="UP000313359"/>
    </source>
</evidence>
<dbReference type="AlphaFoldDB" id="A0A5C2SLE1"/>
<feature type="region of interest" description="Disordered" evidence="5">
    <location>
        <begin position="514"/>
        <end position="537"/>
    </location>
</feature>
<dbReference type="InterPro" id="IPR033453">
    <property type="entry name" value="Glyco_hydro_30_TIM-barrel"/>
</dbReference>
<keyword evidence="9" id="KW-1185">Reference proteome</keyword>
<evidence type="ECO:0000313" key="8">
    <source>
        <dbReference type="EMBL" id="RPD62266.1"/>
    </source>
</evidence>
<keyword evidence="2 6" id="KW-0732">Signal</keyword>
<reference evidence="8" key="1">
    <citation type="journal article" date="2018" name="Genome Biol. Evol.">
        <title>Genomics and development of Lentinus tigrinus, a white-rot wood-decaying mushroom with dimorphic fruiting bodies.</title>
        <authorList>
            <person name="Wu B."/>
            <person name="Xu Z."/>
            <person name="Knudson A."/>
            <person name="Carlson A."/>
            <person name="Chen N."/>
            <person name="Kovaka S."/>
            <person name="LaButti K."/>
            <person name="Lipzen A."/>
            <person name="Pennachio C."/>
            <person name="Riley R."/>
            <person name="Schakwitz W."/>
            <person name="Umezawa K."/>
            <person name="Ohm R.A."/>
            <person name="Grigoriev I.V."/>
            <person name="Nagy L.G."/>
            <person name="Gibbons J."/>
            <person name="Hibbett D."/>
        </authorList>
    </citation>
    <scope>NUCLEOTIDE SEQUENCE [LARGE SCALE GENOMIC DNA]</scope>
    <source>
        <strain evidence="8">ALCF2SS1-6</strain>
    </source>
</reference>
<dbReference type="PANTHER" id="PTHR11069:SF23">
    <property type="entry name" value="LYSOSOMAL ACID GLUCOSYLCERAMIDASE"/>
    <property type="match status" value="1"/>
</dbReference>
<dbReference type="InterPro" id="IPR001139">
    <property type="entry name" value="Glyco_hydro_30"/>
</dbReference>
<evidence type="ECO:0000259" key="7">
    <source>
        <dbReference type="Pfam" id="PF02055"/>
    </source>
</evidence>
<evidence type="ECO:0000256" key="3">
    <source>
        <dbReference type="ARBA" id="ARBA00022801"/>
    </source>
</evidence>
<dbReference type="EMBL" id="ML122259">
    <property type="protein sequence ID" value="RPD62266.1"/>
    <property type="molecule type" value="Genomic_DNA"/>
</dbReference>
<dbReference type="GO" id="GO:0006680">
    <property type="term" value="P:glucosylceramide catabolic process"/>
    <property type="evidence" value="ECO:0007669"/>
    <property type="project" value="TreeGrafter"/>
</dbReference>
<keyword evidence="4" id="KW-0326">Glycosidase</keyword>
<dbReference type="SUPFAM" id="SSF51445">
    <property type="entry name" value="(Trans)glycosidases"/>
    <property type="match status" value="1"/>
</dbReference>
<dbReference type="Gene3D" id="2.60.40.1180">
    <property type="entry name" value="Golgi alpha-mannosidase II"/>
    <property type="match status" value="1"/>
</dbReference>
<dbReference type="OrthoDB" id="2160638at2759"/>